<protein>
    <submittedName>
        <fullName evidence="1">Uncharacterized protein</fullName>
    </submittedName>
</protein>
<evidence type="ECO:0000313" key="2">
    <source>
        <dbReference type="Proteomes" id="UP000054359"/>
    </source>
</evidence>
<dbReference type="AlphaFoldDB" id="A0A087TW68"/>
<sequence>MFIHSSSKQTQQNSRRRCGGPMGFFTHTFKCLYNSSTREVFFSTATMYITVHEQGSPSGCYAEPCIF</sequence>
<name>A0A087TW68_STEMI</name>
<keyword evidence="2" id="KW-1185">Reference proteome</keyword>
<organism evidence="1 2">
    <name type="scientific">Stegodyphus mimosarum</name>
    <name type="common">African social velvet spider</name>
    <dbReference type="NCBI Taxonomy" id="407821"/>
    <lineage>
        <taxon>Eukaryota</taxon>
        <taxon>Metazoa</taxon>
        <taxon>Ecdysozoa</taxon>
        <taxon>Arthropoda</taxon>
        <taxon>Chelicerata</taxon>
        <taxon>Arachnida</taxon>
        <taxon>Araneae</taxon>
        <taxon>Araneomorphae</taxon>
        <taxon>Entelegynae</taxon>
        <taxon>Eresoidea</taxon>
        <taxon>Eresidae</taxon>
        <taxon>Stegodyphus</taxon>
    </lineage>
</organism>
<reference evidence="1 2" key="1">
    <citation type="submission" date="2013-11" db="EMBL/GenBank/DDBJ databases">
        <title>Genome sequencing of Stegodyphus mimosarum.</title>
        <authorList>
            <person name="Bechsgaard J."/>
        </authorList>
    </citation>
    <scope>NUCLEOTIDE SEQUENCE [LARGE SCALE GENOMIC DNA]</scope>
</reference>
<feature type="non-terminal residue" evidence="1">
    <location>
        <position position="67"/>
    </location>
</feature>
<dbReference type="EMBL" id="KK117023">
    <property type="protein sequence ID" value="KFM69357.1"/>
    <property type="molecule type" value="Genomic_DNA"/>
</dbReference>
<dbReference type="Proteomes" id="UP000054359">
    <property type="component" value="Unassembled WGS sequence"/>
</dbReference>
<evidence type="ECO:0000313" key="1">
    <source>
        <dbReference type="EMBL" id="KFM69357.1"/>
    </source>
</evidence>
<accession>A0A087TW68</accession>
<gene>
    <name evidence="1" type="ORF">X975_25438</name>
</gene>
<proteinExistence type="predicted"/>